<dbReference type="AlphaFoldDB" id="A0A5C7AHI7"/>
<comment type="caution">
    <text evidence="2">The sequence shown here is derived from an EMBL/GenBank/DDBJ whole genome shotgun (WGS) entry which is preliminary data.</text>
</comment>
<dbReference type="Proteomes" id="UP000321734">
    <property type="component" value="Unassembled WGS sequence"/>
</dbReference>
<dbReference type="RefSeq" id="WP_146893764.1">
    <property type="nucleotide sequence ID" value="NZ_VORX01000006.1"/>
</dbReference>
<feature type="transmembrane region" description="Helical" evidence="1">
    <location>
        <begin position="7"/>
        <end position="27"/>
    </location>
</feature>
<evidence type="ECO:0000313" key="3">
    <source>
        <dbReference type="Proteomes" id="UP000321734"/>
    </source>
</evidence>
<dbReference type="EMBL" id="VORX01000006">
    <property type="protein sequence ID" value="TXE06893.1"/>
    <property type="molecule type" value="Genomic_DNA"/>
</dbReference>
<name>A0A5C7AHI7_9FLAO</name>
<evidence type="ECO:0000313" key="2">
    <source>
        <dbReference type="EMBL" id="TXE06893.1"/>
    </source>
</evidence>
<evidence type="ECO:0000256" key="1">
    <source>
        <dbReference type="SAM" id="Phobius"/>
    </source>
</evidence>
<protein>
    <submittedName>
        <fullName evidence="2">Uncharacterized protein</fullName>
    </submittedName>
</protein>
<feature type="transmembrane region" description="Helical" evidence="1">
    <location>
        <begin position="78"/>
        <end position="99"/>
    </location>
</feature>
<organism evidence="2 3">
    <name type="scientific">Gelidibacter salicanalis</name>
    <dbReference type="NCBI Taxonomy" id="291193"/>
    <lineage>
        <taxon>Bacteria</taxon>
        <taxon>Pseudomonadati</taxon>
        <taxon>Bacteroidota</taxon>
        <taxon>Flavobacteriia</taxon>
        <taxon>Flavobacteriales</taxon>
        <taxon>Flavobacteriaceae</taxon>
        <taxon>Gelidibacter</taxon>
    </lineage>
</organism>
<reference evidence="2 3" key="1">
    <citation type="submission" date="2019-08" db="EMBL/GenBank/DDBJ databases">
        <title>Genome sequence of Gelidibacter salicanalis IC162T.</title>
        <authorList>
            <person name="Bowman J.P."/>
        </authorList>
    </citation>
    <scope>NUCLEOTIDE SEQUENCE [LARGE SCALE GENOMIC DNA]</scope>
    <source>
        <strain evidence="2 3">IC162</strain>
    </source>
</reference>
<gene>
    <name evidence="2" type="ORF">ES711_13180</name>
</gene>
<dbReference type="OrthoDB" id="1452834at2"/>
<keyword evidence="1" id="KW-0472">Membrane</keyword>
<proteinExistence type="predicted"/>
<feature type="transmembrane region" description="Helical" evidence="1">
    <location>
        <begin position="39"/>
        <end position="57"/>
    </location>
</feature>
<accession>A0A5C7AHI7</accession>
<keyword evidence="3" id="KW-1185">Reference proteome</keyword>
<feature type="transmembrane region" description="Helical" evidence="1">
    <location>
        <begin position="111"/>
        <end position="134"/>
    </location>
</feature>
<sequence length="160" mass="18543">MGHIQKIILLVVIVPLALFPGGLISYILLFEKLAFETTMWIPVGMTILGICSLIFHFKTKNFYKLLNKQDSIPKVEPLFWILDIGFGVVYTLMSLYLMYVMNQLKPMREYTIMLAFIIPLFIAGIWTLLEAFYLNKLIQIHKFAHRHIEIEEIKGDGFSA</sequence>
<keyword evidence="1" id="KW-0812">Transmembrane</keyword>
<keyword evidence="1" id="KW-1133">Transmembrane helix</keyword>